<feature type="region of interest" description="Disordered" evidence="1">
    <location>
        <begin position="182"/>
        <end position="216"/>
    </location>
</feature>
<name>A0A2U1L9S3_ARTAN</name>
<dbReference type="AlphaFoldDB" id="A0A2U1L9S3"/>
<feature type="region of interest" description="Disordered" evidence="1">
    <location>
        <begin position="91"/>
        <end position="119"/>
    </location>
</feature>
<evidence type="ECO:0000256" key="1">
    <source>
        <dbReference type="SAM" id="MobiDB-lite"/>
    </source>
</evidence>
<proteinExistence type="predicted"/>
<evidence type="ECO:0008006" key="4">
    <source>
        <dbReference type="Google" id="ProtNLM"/>
    </source>
</evidence>
<dbReference type="PANTHER" id="PTHR31286">
    <property type="entry name" value="GLYCINE-RICH CELL WALL STRUCTURAL PROTEIN 1.8-LIKE"/>
    <property type="match status" value="1"/>
</dbReference>
<feature type="compositionally biased region" description="Polar residues" evidence="1">
    <location>
        <begin position="202"/>
        <end position="216"/>
    </location>
</feature>
<accession>A0A2U1L9S3</accession>
<feature type="compositionally biased region" description="Low complexity" evidence="1">
    <location>
        <begin position="154"/>
        <end position="166"/>
    </location>
</feature>
<protein>
    <recommendedName>
        <fullName evidence="4">Zinc knuckle CX2CX4HX4C</fullName>
    </recommendedName>
</protein>
<organism evidence="2 3">
    <name type="scientific">Artemisia annua</name>
    <name type="common">Sweet wormwood</name>
    <dbReference type="NCBI Taxonomy" id="35608"/>
    <lineage>
        <taxon>Eukaryota</taxon>
        <taxon>Viridiplantae</taxon>
        <taxon>Streptophyta</taxon>
        <taxon>Embryophyta</taxon>
        <taxon>Tracheophyta</taxon>
        <taxon>Spermatophyta</taxon>
        <taxon>Magnoliopsida</taxon>
        <taxon>eudicotyledons</taxon>
        <taxon>Gunneridae</taxon>
        <taxon>Pentapetalae</taxon>
        <taxon>asterids</taxon>
        <taxon>campanulids</taxon>
        <taxon>Asterales</taxon>
        <taxon>Asteraceae</taxon>
        <taxon>Asteroideae</taxon>
        <taxon>Anthemideae</taxon>
        <taxon>Artemisiinae</taxon>
        <taxon>Artemisia</taxon>
    </lineage>
</organism>
<feature type="region of interest" description="Disordered" evidence="1">
    <location>
        <begin position="145"/>
        <end position="166"/>
    </location>
</feature>
<keyword evidence="3" id="KW-1185">Reference proteome</keyword>
<sequence>MIGNPIIMDRITTSMCDRANGRANFARVLVEIDAQKGLVEKNIDVCYKSLGKSMQLKVEYPWKPPICNNCKVFGHETDKCGKTVIVDKEKNQNVDQKKESNTNEASKESKNDDWKTVDKRKVGNTWSNNATSFVSNGQRMFNGETSYGRGGYTSRGRGNVNGRGNNFQRNYRNTTQYVPAKKVSEVNRANDKGKDKVDEGPNVSQTTENVSRSKAT</sequence>
<dbReference type="EMBL" id="PKPP01010604">
    <property type="protein sequence ID" value="PWA45760.1"/>
    <property type="molecule type" value="Genomic_DNA"/>
</dbReference>
<comment type="caution">
    <text evidence="2">The sequence shown here is derived from an EMBL/GenBank/DDBJ whole genome shotgun (WGS) entry which is preliminary data.</text>
</comment>
<reference evidence="2 3" key="1">
    <citation type="journal article" date="2018" name="Mol. Plant">
        <title>The genome of Artemisia annua provides insight into the evolution of Asteraceae family and artemisinin biosynthesis.</title>
        <authorList>
            <person name="Shen Q."/>
            <person name="Zhang L."/>
            <person name="Liao Z."/>
            <person name="Wang S."/>
            <person name="Yan T."/>
            <person name="Shi P."/>
            <person name="Liu M."/>
            <person name="Fu X."/>
            <person name="Pan Q."/>
            <person name="Wang Y."/>
            <person name="Lv Z."/>
            <person name="Lu X."/>
            <person name="Zhang F."/>
            <person name="Jiang W."/>
            <person name="Ma Y."/>
            <person name="Chen M."/>
            <person name="Hao X."/>
            <person name="Li L."/>
            <person name="Tang Y."/>
            <person name="Lv G."/>
            <person name="Zhou Y."/>
            <person name="Sun X."/>
            <person name="Brodelius P.E."/>
            <person name="Rose J.K.C."/>
            <person name="Tang K."/>
        </authorList>
    </citation>
    <scope>NUCLEOTIDE SEQUENCE [LARGE SCALE GENOMIC DNA]</scope>
    <source>
        <strain evidence="3">cv. Huhao1</strain>
        <tissue evidence="2">Leaf</tissue>
    </source>
</reference>
<feature type="compositionally biased region" description="Basic and acidic residues" evidence="1">
    <location>
        <begin position="182"/>
        <end position="199"/>
    </location>
</feature>
<gene>
    <name evidence="2" type="ORF">CTI12_AA510490</name>
</gene>
<evidence type="ECO:0000313" key="3">
    <source>
        <dbReference type="Proteomes" id="UP000245207"/>
    </source>
</evidence>
<dbReference type="InterPro" id="IPR040256">
    <property type="entry name" value="At4g02000-like"/>
</dbReference>
<dbReference type="Proteomes" id="UP000245207">
    <property type="component" value="Unassembled WGS sequence"/>
</dbReference>
<evidence type="ECO:0000313" key="2">
    <source>
        <dbReference type="EMBL" id="PWA45760.1"/>
    </source>
</evidence>
<dbReference type="OrthoDB" id="1112756at2759"/>
<dbReference type="PANTHER" id="PTHR31286:SF99">
    <property type="entry name" value="DUF4283 DOMAIN-CONTAINING PROTEIN"/>
    <property type="match status" value="1"/>
</dbReference>